<comment type="subcellular location">
    <subcellularLocation>
        <location evidence="1">Periplasm</location>
    </subcellularLocation>
</comment>
<keyword evidence="3" id="KW-0282">Flagellum</keyword>
<dbReference type="RefSeq" id="WP_214212438.1">
    <property type="nucleotide sequence ID" value="NZ_JABBFO010000002.1"/>
</dbReference>
<dbReference type="Pfam" id="PF13144">
    <property type="entry name" value="ChapFlgA"/>
    <property type="match status" value="1"/>
</dbReference>
<gene>
    <name evidence="3" type="primary">flgA</name>
    <name evidence="3" type="ORF">HGT73_04435</name>
</gene>
<dbReference type="InterPro" id="IPR017585">
    <property type="entry name" value="SAF_FlgA"/>
</dbReference>
<comment type="function">
    <text evidence="1">Involved in the assembly process of the P-ring formation. It may associate with FlgF on the rod constituting a structure essential for the P-ring assembly or may act as a modulator protein for the P-ring assembly.</text>
</comment>
<protein>
    <recommendedName>
        <fullName evidence="1">Flagella basal body P-ring formation protein FlgA</fullName>
    </recommendedName>
</protein>
<dbReference type="PANTHER" id="PTHR36307:SF1">
    <property type="entry name" value="FLAGELLA BASAL BODY P-RING FORMATION PROTEIN FLGA"/>
    <property type="match status" value="1"/>
</dbReference>
<sequence length="229" mass="25491">MPSISTLLIFYGKSHVKHCWIALSGLLTVNAYADTLSTQVLTFFKQREPEYAQTLSVNVLKVSPPQPPCSQPLLRLPAQSRRWGILTLSAHCGQHVSVLRVEVKVCGQYYRSRTLVKQGELLTAHNVRPEFGRIDKLPAQAWLTPLPLPLVALRTISAGDILTEHQFRQPWVIKKGQYIPITLAGRGFQITTRGTALQNAGVNQSIRVRLDNGQPVTATVNANHEVIMK</sequence>
<dbReference type="Proteomes" id="UP000786875">
    <property type="component" value="Unassembled WGS sequence"/>
</dbReference>
<feature type="domain" description="Flagella basal body P-ring formation protein FlgA SAF" evidence="2">
    <location>
        <begin position="112"/>
        <end position="227"/>
    </location>
</feature>
<evidence type="ECO:0000259" key="2">
    <source>
        <dbReference type="Pfam" id="PF13144"/>
    </source>
</evidence>
<keyword evidence="4" id="KW-1185">Reference proteome</keyword>
<name>A0ABS5T2S5_9GAMM</name>
<comment type="similarity">
    <text evidence="1">Belongs to the FlgA family.</text>
</comment>
<dbReference type="CDD" id="cd11614">
    <property type="entry name" value="SAF_CpaB_FlgA_like"/>
    <property type="match status" value="1"/>
</dbReference>
<evidence type="ECO:0000313" key="4">
    <source>
        <dbReference type="Proteomes" id="UP000786875"/>
    </source>
</evidence>
<dbReference type="InterPro" id="IPR039246">
    <property type="entry name" value="Flagellar_FlgA"/>
</dbReference>
<evidence type="ECO:0000313" key="3">
    <source>
        <dbReference type="EMBL" id="MBT0726636.1"/>
    </source>
</evidence>
<keyword evidence="1" id="KW-1005">Bacterial flagellum biogenesis</keyword>
<keyword evidence="3" id="KW-0969">Cilium</keyword>
<accession>A0ABS5T2S5</accession>
<keyword evidence="1" id="KW-0574">Periplasm</keyword>
<dbReference type="Gene3D" id="2.30.30.760">
    <property type="match status" value="1"/>
</dbReference>
<proteinExistence type="inferred from homology"/>
<dbReference type="NCBIfam" id="TIGR03170">
    <property type="entry name" value="flgA_cterm"/>
    <property type="match status" value="1"/>
</dbReference>
<keyword evidence="3" id="KW-0966">Cell projection</keyword>
<organism evidence="3 4">
    <name type="scientific">Rosenbergiella australiborealis</name>
    <dbReference type="NCBI Taxonomy" id="1544696"/>
    <lineage>
        <taxon>Bacteria</taxon>
        <taxon>Pseudomonadati</taxon>
        <taxon>Pseudomonadota</taxon>
        <taxon>Gammaproteobacteria</taxon>
        <taxon>Enterobacterales</taxon>
        <taxon>Erwiniaceae</taxon>
        <taxon>Rosenbergiella</taxon>
    </lineage>
</organism>
<evidence type="ECO:0000256" key="1">
    <source>
        <dbReference type="RuleBase" id="RU362063"/>
    </source>
</evidence>
<dbReference type="EMBL" id="JABBFO010000002">
    <property type="protein sequence ID" value="MBT0726636.1"/>
    <property type="molecule type" value="Genomic_DNA"/>
</dbReference>
<dbReference type="PANTHER" id="PTHR36307">
    <property type="entry name" value="FLAGELLA BASAL BODY P-RING FORMATION PROTEIN FLGA"/>
    <property type="match status" value="1"/>
</dbReference>
<comment type="caution">
    <text evidence="3">The sequence shown here is derived from an EMBL/GenBank/DDBJ whole genome shotgun (WGS) entry which is preliminary data.</text>
</comment>
<reference evidence="3 4" key="1">
    <citation type="submission" date="2020-04" db="EMBL/GenBank/DDBJ databases">
        <title>Genome sequencing of Rosenbergiella species.</title>
        <authorList>
            <person name="Alvarez-Perez S."/>
            <person name="Lievens B."/>
        </authorList>
    </citation>
    <scope>NUCLEOTIDE SEQUENCE [LARGE SCALE GENOMIC DNA]</scope>
    <source>
        <strain evidence="3 4">CdVSA20.1</strain>
    </source>
</reference>